<evidence type="ECO:0000256" key="3">
    <source>
        <dbReference type="ARBA" id="ARBA00022729"/>
    </source>
</evidence>
<dbReference type="SMART" id="SM00408">
    <property type="entry name" value="IGc2"/>
    <property type="match status" value="1"/>
</dbReference>
<keyword evidence="5" id="KW-0472">Membrane</keyword>
<evidence type="ECO:0000256" key="5">
    <source>
        <dbReference type="ARBA" id="ARBA00023136"/>
    </source>
</evidence>
<sequence length="250" mass="28137">MGHLDVVVPPDFIPEETSGDVMVPEGGTARVSCRARGTPPPRVMWKREDGQDIVVRDTAGFKNKVSLYEHEVLTLSKISRSEMGAYLCIASNGVPPAVSKRVAVRVHFHPVIQVPNQLVGAPLGTDVTLECYVESSPKSINYWVRDSKTIPIDFLQKPWSLKEFNYDRFVHTDGTEKKRVIKSDFERGRHKTKDVCSSRVSRRARKRECEESTGTMAECNLSLTDLLRYFNRPDAVTTTNMVQSLGQKAR</sequence>
<dbReference type="InterPro" id="IPR003598">
    <property type="entry name" value="Ig_sub2"/>
</dbReference>
<evidence type="ECO:0000256" key="7">
    <source>
        <dbReference type="ARBA" id="ARBA00023180"/>
    </source>
</evidence>
<evidence type="ECO:0000313" key="11">
    <source>
        <dbReference type="Proteomes" id="UP000299102"/>
    </source>
</evidence>
<dbReference type="InterPro" id="IPR013098">
    <property type="entry name" value="Ig_I-set"/>
</dbReference>
<organism evidence="10 11">
    <name type="scientific">Eumeta variegata</name>
    <name type="common">Bagworm moth</name>
    <name type="synonym">Eumeta japonica</name>
    <dbReference type="NCBI Taxonomy" id="151549"/>
    <lineage>
        <taxon>Eukaryota</taxon>
        <taxon>Metazoa</taxon>
        <taxon>Ecdysozoa</taxon>
        <taxon>Arthropoda</taxon>
        <taxon>Hexapoda</taxon>
        <taxon>Insecta</taxon>
        <taxon>Pterygota</taxon>
        <taxon>Neoptera</taxon>
        <taxon>Endopterygota</taxon>
        <taxon>Lepidoptera</taxon>
        <taxon>Glossata</taxon>
        <taxon>Ditrysia</taxon>
        <taxon>Tineoidea</taxon>
        <taxon>Psychidae</taxon>
        <taxon>Oiketicinae</taxon>
        <taxon>Eumeta</taxon>
    </lineage>
</organism>
<dbReference type="Pfam" id="PF07679">
    <property type="entry name" value="I-set"/>
    <property type="match status" value="1"/>
</dbReference>
<proteinExistence type="predicted"/>
<dbReference type="EMBL" id="BGZK01000454">
    <property type="protein sequence ID" value="GBP44562.1"/>
    <property type="molecule type" value="Genomic_DNA"/>
</dbReference>
<dbReference type="FunFam" id="2.60.40.10:FF:000328">
    <property type="entry name" value="CLUMA_CG000981, isoform A"/>
    <property type="match status" value="1"/>
</dbReference>
<dbReference type="InterPro" id="IPR036179">
    <property type="entry name" value="Ig-like_dom_sf"/>
</dbReference>
<comment type="caution">
    <text evidence="10">The sequence shown here is derived from an EMBL/GenBank/DDBJ whole genome shotgun (WGS) entry which is preliminary data.</text>
</comment>
<dbReference type="GO" id="GO:0043005">
    <property type="term" value="C:neuron projection"/>
    <property type="evidence" value="ECO:0007669"/>
    <property type="project" value="TreeGrafter"/>
</dbReference>
<keyword evidence="2" id="KW-1003">Cell membrane</keyword>
<keyword evidence="6" id="KW-1015">Disulfide bond</keyword>
<protein>
    <submittedName>
        <fullName evidence="10">Lachesin</fullName>
    </submittedName>
</protein>
<dbReference type="InterPro" id="IPR003599">
    <property type="entry name" value="Ig_sub"/>
</dbReference>
<dbReference type="SUPFAM" id="SSF48726">
    <property type="entry name" value="Immunoglobulin"/>
    <property type="match status" value="2"/>
</dbReference>
<gene>
    <name evidence="10" type="primary">LAC</name>
    <name evidence="10" type="ORF">EVAR_86786_1</name>
</gene>
<evidence type="ECO:0000256" key="2">
    <source>
        <dbReference type="ARBA" id="ARBA00022475"/>
    </source>
</evidence>
<feature type="domain" description="Ig-like" evidence="9">
    <location>
        <begin position="10"/>
        <end position="99"/>
    </location>
</feature>
<evidence type="ECO:0000259" key="9">
    <source>
        <dbReference type="PROSITE" id="PS50835"/>
    </source>
</evidence>
<dbReference type="InterPro" id="IPR007110">
    <property type="entry name" value="Ig-like_dom"/>
</dbReference>
<dbReference type="PANTHER" id="PTHR12231:SF255">
    <property type="entry name" value="DPR-INTERACTING PROTEIN ALPHA, ISOFORM A"/>
    <property type="match status" value="1"/>
</dbReference>
<evidence type="ECO:0000256" key="1">
    <source>
        <dbReference type="ARBA" id="ARBA00004236"/>
    </source>
</evidence>
<dbReference type="Gene3D" id="2.60.40.10">
    <property type="entry name" value="Immunoglobulins"/>
    <property type="match status" value="2"/>
</dbReference>
<dbReference type="GO" id="GO:0005886">
    <property type="term" value="C:plasma membrane"/>
    <property type="evidence" value="ECO:0007669"/>
    <property type="project" value="UniProtKB-SubCell"/>
</dbReference>
<evidence type="ECO:0000256" key="4">
    <source>
        <dbReference type="ARBA" id="ARBA00022737"/>
    </source>
</evidence>
<keyword evidence="8" id="KW-0393">Immunoglobulin domain</keyword>
<comment type="subcellular location">
    <subcellularLocation>
        <location evidence="1">Cell membrane</location>
    </subcellularLocation>
</comment>
<evidence type="ECO:0000256" key="8">
    <source>
        <dbReference type="ARBA" id="ARBA00023319"/>
    </source>
</evidence>
<dbReference type="STRING" id="151549.A0A4C1W1Y2"/>
<reference evidence="10 11" key="1">
    <citation type="journal article" date="2019" name="Commun. Biol.">
        <title>The bagworm genome reveals a unique fibroin gene that provides high tensile strength.</title>
        <authorList>
            <person name="Kono N."/>
            <person name="Nakamura H."/>
            <person name="Ohtoshi R."/>
            <person name="Tomita M."/>
            <person name="Numata K."/>
            <person name="Arakawa K."/>
        </authorList>
    </citation>
    <scope>NUCLEOTIDE SEQUENCE [LARGE SCALE GENOMIC DNA]</scope>
</reference>
<keyword evidence="3" id="KW-0732">Signal</keyword>
<keyword evidence="7" id="KW-0325">Glycoprotein</keyword>
<dbReference type="OrthoDB" id="10012075at2759"/>
<evidence type="ECO:0000313" key="10">
    <source>
        <dbReference type="EMBL" id="GBP44562.1"/>
    </source>
</evidence>
<dbReference type="Proteomes" id="UP000299102">
    <property type="component" value="Unassembled WGS sequence"/>
</dbReference>
<dbReference type="AlphaFoldDB" id="A0A4C1W1Y2"/>
<name>A0A4C1W1Y2_EUMVA</name>
<accession>A0A4C1W1Y2</accession>
<dbReference type="InterPro" id="IPR051170">
    <property type="entry name" value="Neural/epithelial_adhesion"/>
</dbReference>
<keyword evidence="11" id="KW-1185">Reference proteome</keyword>
<dbReference type="PROSITE" id="PS50835">
    <property type="entry name" value="IG_LIKE"/>
    <property type="match status" value="1"/>
</dbReference>
<keyword evidence="4" id="KW-0677">Repeat</keyword>
<evidence type="ECO:0000256" key="6">
    <source>
        <dbReference type="ARBA" id="ARBA00023157"/>
    </source>
</evidence>
<dbReference type="InterPro" id="IPR013783">
    <property type="entry name" value="Ig-like_fold"/>
</dbReference>
<dbReference type="PANTHER" id="PTHR12231">
    <property type="entry name" value="CTX-RELATED TYPE I TRANSMEMBRANE PROTEIN"/>
    <property type="match status" value="1"/>
</dbReference>
<dbReference type="SMART" id="SM00409">
    <property type="entry name" value="IG"/>
    <property type="match status" value="1"/>
</dbReference>